<dbReference type="VEuPathDB" id="AmoebaDB:NAEGRDRAFT_70546"/>
<dbReference type="PANTHER" id="PTHR43603">
    <property type="entry name" value="COBW DOMAIN-CONTAINING PROTEIN DDB_G0274527"/>
    <property type="match status" value="1"/>
</dbReference>
<dbReference type="PANTHER" id="PTHR43603:SF1">
    <property type="entry name" value="ZINC-REGULATED GTPASE METALLOPROTEIN ACTIVATOR 1"/>
    <property type="match status" value="1"/>
</dbReference>
<dbReference type="SMART" id="SM00028">
    <property type="entry name" value="TPR"/>
    <property type="match status" value="3"/>
</dbReference>
<name>D2VNM0_NAEGR</name>
<dbReference type="AlphaFoldDB" id="D2VNM0"/>
<dbReference type="eggNOG" id="KOG2743">
    <property type="taxonomic scope" value="Eukaryota"/>
</dbReference>
<organism evidence="5">
    <name type="scientific">Naegleria gruberi</name>
    <name type="common">Amoeba</name>
    <dbReference type="NCBI Taxonomy" id="5762"/>
    <lineage>
        <taxon>Eukaryota</taxon>
        <taxon>Discoba</taxon>
        <taxon>Heterolobosea</taxon>
        <taxon>Tetramitia</taxon>
        <taxon>Eutetramitia</taxon>
        <taxon>Vahlkampfiidae</taxon>
        <taxon>Naegleria</taxon>
    </lineage>
</organism>
<dbReference type="GeneID" id="8862398"/>
<dbReference type="STRING" id="5762.D2VNM0"/>
<dbReference type="InterPro" id="IPR019734">
    <property type="entry name" value="TPR_rpt"/>
</dbReference>
<dbReference type="KEGG" id="ngr:NAEGRDRAFT_70546"/>
<dbReference type="Proteomes" id="UP000006671">
    <property type="component" value="Unassembled WGS sequence"/>
</dbReference>
<dbReference type="InterPro" id="IPR011990">
    <property type="entry name" value="TPR-like_helical_dom_sf"/>
</dbReference>
<dbReference type="Pfam" id="PF00515">
    <property type="entry name" value="TPR_1"/>
    <property type="match status" value="1"/>
</dbReference>
<accession>D2VNM0</accession>
<dbReference type="OrthoDB" id="272672at2759"/>
<dbReference type="eggNOG" id="KOG0548">
    <property type="taxonomic scope" value="Eukaryota"/>
</dbReference>
<evidence type="ECO:0000256" key="2">
    <source>
        <dbReference type="SAM" id="MobiDB-lite"/>
    </source>
</evidence>
<feature type="repeat" description="TPR" evidence="1">
    <location>
        <begin position="59"/>
        <end position="92"/>
    </location>
</feature>
<dbReference type="Gene3D" id="1.25.40.10">
    <property type="entry name" value="Tetratricopeptide repeat domain"/>
    <property type="match status" value="1"/>
</dbReference>
<feature type="region of interest" description="Disordered" evidence="2">
    <location>
        <begin position="366"/>
        <end position="394"/>
    </location>
</feature>
<reference evidence="4 5" key="1">
    <citation type="journal article" date="2010" name="Cell">
        <title>The genome of Naegleria gruberi illuminates early eukaryotic versatility.</title>
        <authorList>
            <person name="Fritz-Laylin L.K."/>
            <person name="Prochnik S.E."/>
            <person name="Ginger M.L."/>
            <person name="Dacks J.B."/>
            <person name="Carpenter M.L."/>
            <person name="Field M.C."/>
            <person name="Kuo A."/>
            <person name="Paredez A."/>
            <person name="Chapman J."/>
            <person name="Pham J."/>
            <person name="Shu S."/>
            <person name="Neupane R."/>
            <person name="Cipriano M."/>
            <person name="Mancuso J."/>
            <person name="Tu H."/>
            <person name="Salamov A."/>
            <person name="Lindquist E."/>
            <person name="Shapiro H."/>
            <person name="Lucas S."/>
            <person name="Grigoriev I.V."/>
            <person name="Cande W.Z."/>
            <person name="Fulton C."/>
            <person name="Rokhsar D.S."/>
            <person name="Dawson S.C."/>
        </authorList>
    </citation>
    <scope>NUCLEOTIDE SEQUENCE [LARGE SCALE GENOMIC DNA]</scope>
    <source>
        <strain evidence="4 5">NEG-M</strain>
    </source>
</reference>
<dbReference type="CDD" id="cd03112">
    <property type="entry name" value="CobW-like"/>
    <property type="match status" value="1"/>
</dbReference>
<proteinExistence type="predicted"/>
<dbReference type="InterPro" id="IPR051927">
    <property type="entry name" value="Zn_Chap_cDPG_Synth"/>
</dbReference>
<feature type="region of interest" description="Disordered" evidence="2">
    <location>
        <begin position="414"/>
        <end position="439"/>
    </location>
</feature>
<dbReference type="RefSeq" id="XP_002674271.1">
    <property type="nucleotide sequence ID" value="XM_002674225.1"/>
</dbReference>
<evidence type="ECO:0000259" key="3">
    <source>
        <dbReference type="Pfam" id="PF02492"/>
    </source>
</evidence>
<gene>
    <name evidence="4" type="ORF">NAEGRDRAFT_70546</name>
</gene>
<dbReference type="Gene3D" id="3.40.50.300">
    <property type="entry name" value="P-loop containing nucleotide triphosphate hydrolases"/>
    <property type="match status" value="1"/>
</dbReference>
<dbReference type="EMBL" id="GG738885">
    <property type="protein sequence ID" value="EFC41527.1"/>
    <property type="molecule type" value="Genomic_DNA"/>
</dbReference>
<evidence type="ECO:0000256" key="1">
    <source>
        <dbReference type="PROSITE-ProRule" id="PRU00339"/>
    </source>
</evidence>
<sequence length="439" mass="49862">MSLLNQGNDDNCNTSQLTQEEHDFGQLCIENGSKFLNEKEYEKAIQEFTKALKSFGNSSFVYDLRALSYILNKEYAKAIEDSLKAIELKPNWVQPYFRLAVAYSVSGNLEKAIEHCDKGLKIQPQHKTLMNMKEDLTSFIEKKGKDSFSIMGKASDQVVETFEKKLPVTVLSGFLGSGKTTLLNHILRNKEGLKVAVIVNDMSEINIDAELVNQESSLSRVDEKMVEMSNGCICCNLREDLLQEVGKLAYQRKFDYLLIESTGIAEPLPIAQTFFFQDMHGKMLSDYTKLDTLVTVVDSFSFMKDYMTGCQIENESNKASLKSRNMAASETDERRVVDLLLDQIELANVIILNKTDLKSALAKIQHSKNSNQDEKPPSKFGNLLHEPPKQTKEKTRVKTNFVLTRNDYMVTALEKKAEKEKQKRKKEEGKTLREAKKKA</sequence>
<dbReference type="SUPFAM" id="SSF48452">
    <property type="entry name" value="TPR-like"/>
    <property type="match status" value="1"/>
</dbReference>
<feature type="domain" description="CobW/HypB/UreG nucleotide-binding" evidence="3">
    <location>
        <begin position="167"/>
        <end position="373"/>
    </location>
</feature>
<dbReference type="InterPro" id="IPR003495">
    <property type="entry name" value="CobW/HypB/UreG_nucleotide-bd"/>
</dbReference>
<dbReference type="InterPro" id="IPR027417">
    <property type="entry name" value="P-loop_NTPase"/>
</dbReference>
<dbReference type="Pfam" id="PF02492">
    <property type="entry name" value="cobW"/>
    <property type="match status" value="1"/>
</dbReference>
<dbReference type="Pfam" id="PF13181">
    <property type="entry name" value="TPR_8"/>
    <property type="match status" value="1"/>
</dbReference>
<dbReference type="PROSITE" id="PS50005">
    <property type="entry name" value="TPR"/>
    <property type="match status" value="2"/>
</dbReference>
<dbReference type="SUPFAM" id="SSF52540">
    <property type="entry name" value="P-loop containing nucleoside triphosphate hydrolases"/>
    <property type="match status" value="1"/>
</dbReference>
<protein>
    <submittedName>
        <fullName evidence="4">Predicted protein</fullName>
    </submittedName>
</protein>
<feature type="repeat" description="TPR" evidence="1">
    <location>
        <begin position="93"/>
        <end position="126"/>
    </location>
</feature>
<keyword evidence="1" id="KW-0802">TPR repeat</keyword>
<keyword evidence="5" id="KW-1185">Reference proteome</keyword>
<evidence type="ECO:0000313" key="5">
    <source>
        <dbReference type="Proteomes" id="UP000006671"/>
    </source>
</evidence>
<dbReference type="InParanoid" id="D2VNM0"/>
<evidence type="ECO:0000313" key="4">
    <source>
        <dbReference type="EMBL" id="EFC41527.1"/>
    </source>
</evidence>